<dbReference type="Gene3D" id="3.30.70.270">
    <property type="match status" value="1"/>
</dbReference>
<dbReference type="SMART" id="SM00267">
    <property type="entry name" value="GGDEF"/>
    <property type="match status" value="1"/>
</dbReference>
<dbReference type="InterPro" id="IPR043128">
    <property type="entry name" value="Rev_trsase/Diguanyl_cyclase"/>
</dbReference>
<dbReference type="InterPro" id="IPR003018">
    <property type="entry name" value="GAF"/>
</dbReference>
<dbReference type="SUPFAM" id="SSF55073">
    <property type="entry name" value="Nucleotide cyclase"/>
    <property type="match status" value="1"/>
</dbReference>
<dbReference type="PROSITE" id="PS50883">
    <property type="entry name" value="EAL"/>
    <property type="match status" value="1"/>
</dbReference>
<dbReference type="Pfam" id="PF00990">
    <property type="entry name" value="GGDEF"/>
    <property type="match status" value="1"/>
</dbReference>
<evidence type="ECO:0000313" key="1">
    <source>
        <dbReference type="EMBL" id="MET1254560.1"/>
    </source>
</evidence>
<dbReference type="Gene3D" id="3.30.450.40">
    <property type="match status" value="2"/>
</dbReference>
<comment type="caution">
    <text evidence="1">The sequence shown here is derived from an EMBL/GenBank/DDBJ whole genome shotgun (WGS) entry which is preliminary data.</text>
</comment>
<dbReference type="PANTHER" id="PTHR44757:SF2">
    <property type="entry name" value="BIOFILM ARCHITECTURE MAINTENANCE PROTEIN MBAA"/>
    <property type="match status" value="1"/>
</dbReference>
<dbReference type="InterPro" id="IPR029016">
    <property type="entry name" value="GAF-like_dom_sf"/>
</dbReference>
<keyword evidence="2" id="KW-1185">Reference proteome</keyword>
<accession>A0ABV2BRI6</accession>
<dbReference type="Proteomes" id="UP001548189">
    <property type="component" value="Unassembled WGS sequence"/>
</dbReference>
<dbReference type="Gene3D" id="3.20.20.450">
    <property type="entry name" value="EAL domain"/>
    <property type="match status" value="1"/>
</dbReference>
<dbReference type="NCBIfam" id="TIGR00254">
    <property type="entry name" value="GGDEF"/>
    <property type="match status" value="1"/>
</dbReference>
<dbReference type="SUPFAM" id="SSF141868">
    <property type="entry name" value="EAL domain-like"/>
    <property type="match status" value="1"/>
</dbReference>
<dbReference type="CDD" id="cd01949">
    <property type="entry name" value="GGDEF"/>
    <property type="match status" value="1"/>
</dbReference>
<gene>
    <name evidence="1" type="ORF">ABVT43_05420</name>
</gene>
<dbReference type="CDD" id="cd01948">
    <property type="entry name" value="EAL"/>
    <property type="match status" value="1"/>
</dbReference>
<reference evidence="1 2" key="1">
    <citation type="submission" date="2024-06" db="EMBL/GenBank/DDBJ databases">
        <authorList>
            <person name="Li F."/>
        </authorList>
    </citation>
    <scope>NUCLEOTIDE SEQUENCE [LARGE SCALE GENOMIC DNA]</scope>
    <source>
        <strain evidence="1 2">GXAS 311</strain>
    </source>
</reference>
<dbReference type="EMBL" id="JBEVCJ010000004">
    <property type="protein sequence ID" value="MET1254560.1"/>
    <property type="molecule type" value="Genomic_DNA"/>
</dbReference>
<sequence>MSKLSRAYQKSSSKEAICPSIFEKQQSLEALLDFVIYINGLDCVEDIIWHLALHTIKALNFEDCIIYLLKDDKQTLYQAAAYGPKSLKRKKIKDPITIKLGQGIVGKAALKGKTILLNNTREDPDYIIDDKSRLSELTVPIIFKKKLLGVIDSEHSRLNFFSKDHQRYLEILASVLASKLSFESNIIALEQTILALEESNKLTELYLEISNLTYHSQSEKELYQHLQKIISEHIKIQSFYVAMYDCRNQNYTFPYFQNRDGESQFNIFCHQEKVKNSLIAQVIQSQCSKIANKKELNTLQKIKLLTGSKNTLYSWLATPFKISENIAGAIALQSFNPAREFNNQDRTFLQFLSQHVSTALERKFKDRKLQFQALHDQVTGLANRNLFLDRIEHAFSLSKRNSLTELAVLFIDFDDFKLVNDHYGHHAGDKLLQFSAQLIQSQLRDSDTLARLGGDEFAVLLESLENTHQAEQIAKRILQALRKPMLIDGQPINISISIGISFKDKNTNNSEDLLRNADHAMYHAKSQGKNNIQVYENTLHQALIYERQIQKDLVVAIKNHQLKFHYQPIIDLKSKNIIGFEALTRWHHPTKGLISPSEFIPIAEQTDAIKLLDEQLLDTVGAQLQQWHQYTDKPYYISINISAHRFVDSKLIDDINQVIEKYHLEKGQIVVEVTEHILMENKAKARHLFHRLKLAGIRISLDDFGTGYSSLSYLHQLPFDILKIDRSFVTNITEHNQENPIINMIVALANTMKIDLVAEGVETPLQLETLSKMQCQFGQGYHFSKPLSAEDTLKLVKNGH</sequence>
<dbReference type="SMART" id="SM00052">
    <property type="entry name" value="EAL"/>
    <property type="match status" value="1"/>
</dbReference>
<dbReference type="InterPro" id="IPR001633">
    <property type="entry name" value="EAL_dom"/>
</dbReference>
<evidence type="ECO:0000313" key="2">
    <source>
        <dbReference type="Proteomes" id="UP001548189"/>
    </source>
</evidence>
<dbReference type="InterPro" id="IPR052155">
    <property type="entry name" value="Biofilm_reg_signaling"/>
</dbReference>
<dbReference type="Pfam" id="PF00563">
    <property type="entry name" value="EAL"/>
    <property type="match status" value="1"/>
</dbReference>
<dbReference type="InterPro" id="IPR000160">
    <property type="entry name" value="GGDEF_dom"/>
</dbReference>
<dbReference type="InterPro" id="IPR035919">
    <property type="entry name" value="EAL_sf"/>
</dbReference>
<dbReference type="PANTHER" id="PTHR44757">
    <property type="entry name" value="DIGUANYLATE CYCLASE DGCP"/>
    <property type="match status" value="1"/>
</dbReference>
<organism evidence="1 2">
    <name type="scientific">Aliikangiella maris</name>
    <dbReference type="NCBI Taxonomy" id="3162458"/>
    <lineage>
        <taxon>Bacteria</taxon>
        <taxon>Pseudomonadati</taxon>
        <taxon>Pseudomonadota</taxon>
        <taxon>Gammaproteobacteria</taxon>
        <taxon>Oceanospirillales</taxon>
        <taxon>Pleioneaceae</taxon>
        <taxon>Aliikangiella</taxon>
    </lineage>
</organism>
<name>A0ABV2BRI6_9GAMM</name>
<dbReference type="PROSITE" id="PS50887">
    <property type="entry name" value="GGDEF"/>
    <property type="match status" value="1"/>
</dbReference>
<dbReference type="InterPro" id="IPR029787">
    <property type="entry name" value="Nucleotide_cyclase"/>
</dbReference>
<dbReference type="Pfam" id="PF13185">
    <property type="entry name" value="GAF_2"/>
    <property type="match status" value="2"/>
</dbReference>
<proteinExistence type="predicted"/>
<protein>
    <submittedName>
        <fullName evidence="1">EAL domain-containing protein</fullName>
    </submittedName>
</protein>
<dbReference type="SUPFAM" id="SSF55781">
    <property type="entry name" value="GAF domain-like"/>
    <property type="match status" value="2"/>
</dbReference>